<gene>
    <name evidence="1" type="ORF">BpHYR1_020179</name>
</gene>
<comment type="caution">
    <text evidence="1">The sequence shown here is derived from an EMBL/GenBank/DDBJ whole genome shotgun (WGS) entry which is preliminary data.</text>
</comment>
<dbReference type="AlphaFoldDB" id="A0A3M7QPI6"/>
<proteinExistence type="predicted"/>
<reference evidence="1 2" key="1">
    <citation type="journal article" date="2018" name="Sci. Rep.">
        <title>Genomic signatures of local adaptation to the degree of environmental predictability in rotifers.</title>
        <authorList>
            <person name="Franch-Gras L."/>
            <person name="Hahn C."/>
            <person name="Garcia-Roger E.M."/>
            <person name="Carmona M.J."/>
            <person name="Serra M."/>
            <person name="Gomez A."/>
        </authorList>
    </citation>
    <scope>NUCLEOTIDE SEQUENCE [LARGE SCALE GENOMIC DNA]</scope>
    <source>
        <strain evidence="1">HYR1</strain>
    </source>
</reference>
<dbReference type="EMBL" id="REGN01005496">
    <property type="protein sequence ID" value="RNA13149.1"/>
    <property type="molecule type" value="Genomic_DNA"/>
</dbReference>
<organism evidence="1 2">
    <name type="scientific">Brachionus plicatilis</name>
    <name type="common">Marine rotifer</name>
    <name type="synonym">Brachionus muelleri</name>
    <dbReference type="NCBI Taxonomy" id="10195"/>
    <lineage>
        <taxon>Eukaryota</taxon>
        <taxon>Metazoa</taxon>
        <taxon>Spiralia</taxon>
        <taxon>Gnathifera</taxon>
        <taxon>Rotifera</taxon>
        <taxon>Eurotatoria</taxon>
        <taxon>Monogononta</taxon>
        <taxon>Pseudotrocha</taxon>
        <taxon>Ploima</taxon>
        <taxon>Brachionidae</taxon>
        <taxon>Brachionus</taxon>
    </lineage>
</organism>
<evidence type="ECO:0000313" key="1">
    <source>
        <dbReference type="EMBL" id="RNA13149.1"/>
    </source>
</evidence>
<protein>
    <submittedName>
        <fullName evidence="1">Uncharacterized protein</fullName>
    </submittedName>
</protein>
<evidence type="ECO:0000313" key="2">
    <source>
        <dbReference type="Proteomes" id="UP000276133"/>
    </source>
</evidence>
<name>A0A3M7QPI6_BRAPC</name>
<keyword evidence="2" id="KW-1185">Reference proteome</keyword>
<sequence>MSHKKRRLRRGTKKRVMQLIQTSMWPHPVTISKSCTSLWCVEAAGTLWLHMSDFDISILLSTKNVT</sequence>
<dbReference type="Proteomes" id="UP000276133">
    <property type="component" value="Unassembled WGS sequence"/>
</dbReference>
<accession>A0A3M7QPI6</accession>